<comment type="caution">
    <text evidence="7">The sequence shown here is derived from an EMBL/GenBank/DDBJ whole genome shotgun (WGS) entry which is preliminary data.</text>
</comment>
<gene>
    <name evidence="7" type="ORF">A3K52_05480</name>
</gene>
<organism evidence="7 8">
    <name type="scientific">Candidatus Roizmanbacteria bacterium RIFOXYD1_FULL_38_12</name>
    <dbReference type="NCBI Taxonomy" id="1802093"/>
    <lineage>
        <taxon>Bacteria</taxon>
        <taxon>Candidatus Roizmaniibacteriota</taxon>
    </lineage>
</organism>
<evidence type="ECO:0000313" key="7">
    <source>
        <dbReference type="EMBL" id="OGK74188.1"/>
    </source>
</evidence>
<reference evidence="7 8" key="1">
    <citation type="journal article" date="2016" name="Nat. Commun.">
        <title>Thousands of microbial genomes shed light on interconnected biogeochemical processes in an aquifer system.</title>
        <authorList>
            <person name="Anantharaman K."/>
            <person name="Brown C.T."/>
            <person name="Hug L.A."/>
            <person name="Sharon I."/>
            <person name="Castelle C.J."/>
            <person name="Probst A.J."/>
            <person name="Thomas B.C."/>
            <person name="Singh A."/>
            <person name="Wilkins M.J."/>
            <person name="Karaoz U."/>
            <person name="Brodie E.L."/>
            <person name="Williams K.H."/>
            <person name="Hubbard S.S."/>
            <person name="Banfield J.F."/>
        </authorList>
    </citation>
    <scope>NUCLEOTIDE SEQUENCE [LARGE SCALE GENOMIC DNA]</scope>
</reference>
<keyword evidence="3 5" id="KW-1133">Transmembrane helix</keyword>
<feature type="transmembrane region" description="Helical" evidence="5">
    <location>
        <begin position="189"/>
        <end position="207"/>
    </location>
</feature>
<keyword evidence="4 5" id="KW-0472">Membrane</keyword>
<feature type="transmembrane region" description="Helical" evidence="5">
    <location>
        <begin position="219"/>
        <end position="248"/>
    </location>
</feature>
<protein>
    <recommendedName>
        <fullName evidence="6">O-antigen ligase-related domain-containing protein</fullName>
    </recommendedName>
</protein>
<evidence type="ECO:0000256" key="1">
    <source>
        <dbReference type="ARBA" id="ARBA00004141"/>
    </source>
</evidence>
<evidence type="ECO:0000313" key="8">
    <source>
        <dbReference type="Proteomes" id="UP000177050"/>
    </source>
</evidence>
<evidence type="ECO:0000256" key="3">
    <source>
        <dbReference type="ARBA" id="ARBA00022989"/>
    </source>
</evidence>
<dbReference type="InterPro" id="IPR007016">
    <property type="entry name" value="O-antigen_ligase-rel_domated"/>
</dbReference>
<proteinExistence type="predicted"/>
<evidence type="ECO:0000259" key="6">
    <source>
        <dbReference type="Pfam" id="PF04932"/>
    </source>
</evidence>
<dbReference type="InterPro" id="IPR051533">
    <property type="entry name" value="WaaL-like"/>
</dbReference>
<keyword evidence="2 5" id="KW-0812">Transmembrane</keyword>
<feature type="transmembrane region" description="Helical" evidence="5">
    <location>
        <begin position="260"/>
        <end position="278"/>
    </location>
</feature>
<dbReference type="Proteomes" id="UP000177050">
    <property type="component" value="Unassembled WGS sequence"/>
</dbReference>
<evidence type="ECO:0000256" key="2">
    <source>
        <dbReference type="ARBA" id="ARBA00022692"/>
    </source>
</evidence>
<evidence type="ECO:0000256" key="4">
    <source>
        <dbReference type="ARBA" id="ARBA00023136"/>
    </source>
</evidence>
<dbReference type="GO" id="GO:0016020">
    <property type="term" value="C:membrane"/>
    <property type="evidence" value="ECO:0007669"/>
    <property type="project" value="UniProtKB-SubCell"/>
</dbReference>
<feature type="transmembrane region" description="Helical" evidence="5">
    <location>
        <begin position="333"/>
        <end position="354"/>
    </location>
</feature>
<comment type="subcellular location">
    <subcellularLocation>
        <location evidence="1">Membrane</location>
        <topology evidence="1">Multi-pass membrane protein</topology>
    </subcellularLocation>
</comment>
<dbReference type="Pfam" id="PF04932">
    <property type="entry name" value="Wzy_C"/>
    <property type="match status" value="1"/>
</dbReference>
<dbReference type="AlphaFoldDB" id="A0A1F7L240"/>
<sequence>MKKTKNRPRFFDNIIPSLFFLLSFLLPSQLGKHFFLGFSYLSGIRIDYLAPTLYLTDILICLLAVLYFKTVFSFFRSKRVLFFLFIISFTGIYAISVPLFLYRILKLVELCTICAIFQEGYAKNKKSIIAGFACSVFFQAPLVITQFITKHSLQGMWYFFGERYMSLSMFGIAKATMQDITILRPYGTFSHPNSLAGFFLLIYVFFLTNKQITNTVLKYAVIFFCSLFIFLSFSKNAILTYVLLTVWYTIRERFSCKICSLARLSLPIFLAAVFMFAQTDPASLEKRVTLLKESLIIIAKSPLTGVGLGNYLLASHSFPIKYPYFFLQPVHNIFLLFAAETGLVIFVIALFFFIRFIKKYKQDASALFVVLAICLTGLNDHYWITLQQNWLLMGVIFGIIVSWHPKKTATV</sequence>
<feature type="transmembrane region" description="Helical" evidence="5">
    <location>
        <begin position="80"/>
        <end position="102"/>
    </location>
</feature>
<accession>A0A1F7L240</accession>
<feature type="transmembrane region" description="Helical" evidence="5">
    <location>
        <begin position="366"/>
        <end position="384"/>
    </location>
</feature>
<feature type="transmembrane region" description="Helical" evidence="5">
    <location>
        <begin position="390"/>
        <end position="405"/>
    </location>
</feature>
<evidence type="ECO:0000256" key="5">
    <source>
        <dbReference type="SAM" id="Phobius"/>
    </source>
</evidence>
<dbReference type="EMBL" id="MGBR01000001">
    <property type="protein sequence ID" value="OGK74188.1"/>
    <property type="molecule type" value="Genomic_DNA"/>
</dbReference>
<feature type="transmembrane region" description="Helical" evidence="5">
    <location>
        <begin position="47"/>
        <end position="68"/>
    </location>
</feature>
<dbReference type="PANTHER" id="PTHR37422:SF13">
    <property type="entry name" value="LIPOPOLYSACCHARIDE BIOSYNTHESIS PROTEIN PA4999-RELATED"/>
    <property type="match status" value="1"/>
</dbReference>
<feature type="domain" description="O-antigen ligase-related" evidence="6">
    <location>
        <begin position="221"/>
        <end position="349"/>
    </location>
</feature>
<feature type="transmembrane region" description="Helical" evidence="5">
    <location>
        <begin position="128"/>
        <end position="149"/>
    </location>
</feature>
<dbReference type="PANTHER" id="PTHR37422">
    <property type="entry name" value="TEICHURONIC ACID BIOSYNTHESIS PROTEIN TUAE"/>
    <property type="match status" value="1"/>
</dbReference>
<name>A0A1F7L240_9BACT</name>